<dbReference type="EMBL" id="QPJC01000003">
    <property type="protein sequence ID" value="RCW45156.1"/>
    <property type="molecule type" value="Genomic_DNA"/>
</dbReference>
<evidence type="ECO:0000313" key="2">
    <source>
        <dbReference type="EMBL" id="RCW45156.1"/>
    </source>
</evidence>
<accession>A0A368VV41</accession>
<organism evidence="2 3">
    <name type="scientific">Halopolyspora algeriensis</name>
    <dbReference type="NCBI Taxonomy" id="1500506"/>
    <lineage>
        <taxon>Bacteria</taxon>
        <taxon>Bacillati</taxon>
        <taxon>Actinomycetota</taxon>
        <taxon>Actinomycetes</taxon>
        <taxon>Actinomycetes incertae sedis</taxon>
        <taxon>Halopolyspora</taxon>
    </lineage>
</organism>
<gene>
    <name evidence="2" type="ORF">DFQ14_103120</name>
</gene>
<dbReference type="Gene3D" id="3.50.50.60">
    <property type="entry name" value="FAD/NAD(P)-binding domain"/>
    <property type="match status" value="1"/>
</dbReference>
<comment type="caution">
    <text evidence="2">The sequence shown here is derived from an EMBL/GenBank/DDBJ whole genome shotgun (WGS) entry which is preliminary data.</text>
</comment>
<protein>
    <submittedName>
        <fullName evidence="2">Uncharacterized protein</fullName>
    </submittedName>
</protein>
<dbReference type="OrthoDB" id="8670884at2"/>
<reference evidence="2 3" key="1">
    <citation type="submission" date="2018-07" db="EMBL/GenBank/DDBJ databases">
        <title>Genomic Encyclopedia of Type Strains, Phase III (KMG-III): the genomes of soil and plant-associated and newly described type strains.</title>
        <authorList>
            <person name="Whitman W."/>
        </authorList>
    </citation>
    <scope>NUCLEOTIDE SEQUENCE [LARGE SCALE GENOMIC DNA]</scope>
    <source>
        <strain evidence="2 3">CECT 8575</strain>
    </source>
</reference>
<evidence type="ECO:0000256" key="1">
    <source>
        <dbReference type="SAM" id="MobiDB-lite"/>
    </source>
</evidence>
<keyword evidence="3" id="KW-1185">Reference proteome</keyword>
<dbReference type="InterPro" id="IPR036188">
    <property type="entry name" value="FAD/NAD-bd_sf"/>
</dbReference>
<evidence type="ECO:0000313" key="3">
    <source>
        <dbReference type="Proteomes" id="UP000253495"/>
    </source>
</evidence>
<dbReference type="Proteomes" id="UP000253495">
    <property type="component" value="Unassembled WGS sequence"/>
</dbReference>
<sequence length="129" mass="14375">MRREQTFGMALTTGFNPWLSWVLAAETATAPSAVRTEPRHTSTVPARPPISCRTRRSWAPERLLDSYHTERHPAAADVLDNTRAQTQLLSTEPVPWSVRRPAGSSVHGHLSGKRMSTVANQRIGRNVPR</sequence>
<dbReference type="AlphaFoldDB" id="A0A368VV41"/>
<feature type="region of interest" description="Disordered" evidence="1">
    <location>
        <begin position="96"/>
        <end position="129"/>
    </location>
</feature>
<name>A0A368VV41_9ACTN</name>
<proteinExistence type="predicted"/>